<reference evidence="1" key="1">
    <citation type="submission" date="2018-06" db="EMBL/GenBank/DDBJ databases">
        <authorList>
            <consortium name="Pathogen Informatics"/>
            <person name="Doyle S."/>
        </authorList>
    </citation>
    <scope>NUCLEOTIDE SEQUENCE [LARGE SCALE GENOMIC DNA]</scope>
    <source>
        <strain evidence="1">NCTC11421</strain>
    </source>
</reference>
<proteinExistence type="predicted"/>
<protein>
    <submittedName>
        <fullName evidence="1">Pilus-associated protein</fullName>
    </submittedName>
</protein>
<dbReference type="EMBL" id="UGRI01000001">
    <property type="protein sequence ID" value="SUA24844.1"/>
    <property type="molecule type" value="Genomic_DNA"/>
</dbReference>
<sequence>MAQTRNYAIVMNEQNQPEVKWDKQYQKSQLREKDGERKFIYTSQKNWSGQQNNFISFDNTDTLVSRQSGTAVFGTATYLPPYGKVSGFDTAELNKRGNAVNWIHTTRAGLAGYAYTGVTCRSSNQCPNLSIKPDFPSTTPVWQKMRAGWIGTRTQAAKIRPFTN</sequence>
<accession>A0A378W2Z2</accession>
<organism evidence="1">
    <name type="scientific">Neisseria gonorrhoeae</name>
    <dbReference type="NCBI Taxonomy" id="485"/>
    <lineage>
        <taxon>Bacteria</taxon>
        <taxon>Pseudomonadati</taxon>
        <taxon>Pseudomonadota</taxon>
        <taxon>Betaproteobacteria</taxon>
        <taxon>Neisseriales</taxon>
        <taxon>Neisseriaceae</taxon>
        <taxon>Neisseria</taxon>
    </lineage>
</organism>
<name>A0A378W2Z2_NEIGO</name>
<gene>
    <name evidence="1" type="ORF">NCTC11421_02851</name>
</gene>
<evidence type="ECO:0000313" key="1">
    <source>
        <dbReference type="EMBL" id="SUA24844.1"/>
    </source>
</evidence>
<dbReference type="AlphaFoldDB" id="A0A378W2Z2"/>